<gene>
    <name evidence="10" type="ORF">SAY86_021284</name>
</gene>
<keyword evidence="11" id="KW-1185">Reference proteome</keyword>
<evidence type="ECO:0000256" key="1">
    <source>
        <dbReference type="ARBA" id="ARBA00004177"/>
    </source>
</evidence>
<dbReference type="Pfam" id="PF05743">
    <property type="entry name" value="UEV"/>
    <property type="match status" value="1"/>
</dbReference>
<dbReference type="Pfam" id="PF09454">
    <property type="entry name" value="Vps23_core"/>
    <property type="match status" value="1"/>
</dbReference>
<dbReference type="CDD" id="cd11685">
    <property type="entry name" value="UEV_TSG101-like"/>
    <property type="match status" value="1"/>
</dbReference>
<evidence type="ECO:0000259" key="8">
    <source>
        <dbReference type="PROSITE" id="PS51312"/>
    </source>
</evidence>
<keyword evidence="4" id="KW-0967">Endosome</keyword>
<dbReference type="EMBL" id="JAXQNO010000003">
    <property type="protein sequence ID" value="KAK4800797.1"/>
    <property type="molecule type" value="Genomic_DNA"/>
</dbReference>
<dbReference type="PANTHER" id="PTHR23306">
    <property type="entry name" value="TUMOR SUSCEPTIBILITY GENE 101 PROTEIN-RELATED"/>
    <property type="match status" value="1"/>
</dbReference>
<dbReference type="Gene3D" id="6.10.140.820">
    <property type="match status" value="1"/>
</dbReference>
<dbReference type="AlphaFoldDB" id="A0AAN7MK54"/>
<feature type="domain" description="UEV" evidence="9">
    <location>
        <begin position="16"/>
        <end position="159"/>
    </location>
</feature>
<dbReference type="GO" id="GO:0043130">
    <property type="term" value="F:ubiquitin binding"/>
    <property type="evidence" value="ECO:0007669"/>
    <property type="project" value="TreeGrafter"/>
</dbReference>
<dbReference type="SUPFAM" id="SSF54495">
    <property type="entry name" value="UBC-like"/>
    <property type="match status" value="1"/>
</dbReference>
<dbReference type="InterPro" id="IPR017916">
    <property type="entry name" value="SB_dom"/>
</dbReference>
<evidence type="ECO:0000256" key="3">
    <source>
        <dbReference type="ARBA" id="ARBA00022448"/>
    </source>
</evidence>
<feature type="domain" description="SB" evidence="8">
    <location>
        <begin position="273"/>
        <end position="337"/>
    </location>
</feature>
<evidence type="ECO:0000313" key="11">
    <source>
        <dbReference type="Proteomes" id="UP001346149"/>
    </source>
</evidence>
<evidence type="ECO:0000256" key="4">
    <source>
        <dbReference type="ARBA" id="ARBA00022753"/>
    </source>
</evidence>
<dbReference type="InterPro" id="IPR052070">
    <property type="entry name" value="ESCRT-I_UEV_domain"/>
</dbReference>
<dbReference type="PANTHER" id="PTHR23306:SF21">
    <property type="entry name" value="UBIQUITIN-CONJUGATING ENZYME_RWD-LIKE PROTEIN"/>
    <property type="match status" value="1"/>
</dbReference>
<comment type="caution">
    <text evidence="10">The sequence shown here is derived from an EMBL/GenBank/DDBJ whole genome shotgun (WGS) entry which is preliminary data.</text>
</comment>
<dbReference type="GO" id="GO:0015031">
    <property type="term" value="P:protein transport"/>
    <property type="evidence" value="ECO:0007669"/>
    <property type="project" value="UniProtKB-UniRule"/>
</dbReference>
<comment type="similarity">
    <text evidence="2">Belongs to the ubiquitin-conjugating enzyme family. UEV subfamily.</text>
</comment>
<proteinExistence type="inferred from homology"/>
<dbReference type="GO" id="GO:0000813">
    <property type="term" value="C:ESCRT I complex"/>
    <property type="evidence" value="ECO:0007669"/>
    <property type="project" value="TreeGrafter"/>
</dbReference>
<evidence type="ECO:0008006" key="12">
    <source>
        <dbReference type="Google" id="ProtNLM"/>
    </source>
</evidence>
<dbReference type="SUPFAM" id="SSF140111">
    <property type="entry name" value="Endosomal sorting complex assembly domain"/>
    <property type="match status" value="1"/>
</dbReference>
<evidence type="ECO:0000259" key="9">
    <source>
        <dbReference type="PROSITE" id="PS51322"/>
    </source>
</evidence>
<keyword evidence="6" id="KW-0175">Coiled coil</keyword>
<evidence type="ECO:0000256" key="7">
    <source>
        <dbReference type="PROSITE-ProRule" id="PRU00644"/>
    </source>
</evidence>
<dbReference type="Proteomes" id="UP001346149">
    <property type="component" value="Unassembled WGS sequence"/>
</dbReference>
<protein>
    <recommendedName>
        <fullName evidence="12">Protein ELC-like</fullName>
    </recommendedName>
</protein>
<name>A0AAN7MK54_TRANT</name>
<dbReference type="GO" id="GO:0008333">
    <property type="term" value="P:endosome to lysosome transport"/>
    <property type="evidence" value="ECO:0007669"/>
    <property type="project" value="TreeGrafter"/>
</dbReference>
<dbReference type="InterPro" id="IPR037202">
    <property type="entry name" value="ESCRT_assembly_dom"/>
</dbReference>
<evidence type="ECO:0000256" key="2">
    <source>
        <dbReference type="ARBA" id="ARBA00009594"/>
    </source>
</evidence>
<sequence>MAPIAPIQFIEAALSNGFNSPFALSYSDPSQIWAIRKDLLSLLHEFPSFSPSMDTFHHVDGSSANLLVARGCLRLRGSASPVPITIWLHENYPQSPPMVFVDPTPGSTIHRGHPFVDYSSGLTITPYLETWAHPRCSLSDLARNLIKVFSKDHPFFSPPPSSSSGALRVALASKNEAMDRLSGMILYDISALRSRGDEEVENLLRLQGELQERAAVVSRTVRGLENERACLEARVRELELAAERLSDWLEGLELRSRDMDAADGIDGVFEAADEESSLRLEFRAGELAIDDTIYALDRAIDEEILSSDAYIKQVRALAREQFRFVATRMRLDHITFP</sequence>
<evidence type="ECO:0000256" key="5">
    <source>
        <dbReference type="ARBA" id="ARBA00022927"/>
    </source>
</evidence>
<organism evidence="10 11">
    <name type="scientific">Trapa natans</name>
    <name type="common">Water chestnut</name>
    <dbReference type="NCBI Taxonomy" id="22666"/>
    <lineage>
        <taxon>Eukaryota</taxon>
        <taxon>Viridiplantae</taxon>
        <taxon>Streptophyta</taxon>
        <taxon>Embryophyta</taxon>
        <taxon>Tracheophyta</taxon>
        <taxon>Spermatophyta</taxon>
        <taxon>Magnoliopsida</taxon>
        <taxon>eudicotyledons</taxon>
        <taxon>Gunneridae</taxon>
        <taxon>Pentapetalae</taxon>
        <taxon>rosids</taxon>
        <taxon>malvids</taxon>
        <taxon>Myrtales</taxon>
        <taxon>Lythraceae</taxon>
        <taxon>Trapa</taxon>
    </lineage>
</organism>
<dbReference type="Gene3D" id="3.10.110.10">
    <property type="entry name" value="Ubiquitin Conjugating Enzyme"/>
    <property type="match status" value="1"/>
</dbReference>
<keyword evidence="5 7" id="KW-0653">Protein transport</keyword>
<dbReference type="PROSITE" id="PS51312">
    <property type="entry name" value="SB"/>
    <property type="match status" value="1"/>
</dbReference>
<dbReference type="InterPro" id="IPR008883">
    <property type="entry name" value="UEV_N"/>
</dbReference>
<dbReference type="PROSITE" id="PS51322">
    <property type="entry name" value="UEV"/>
    <property type="match status" value="1"/>
</dbReference>
<comment type="subcellular location">
    <subcellularLocation>
        <location evidence="1">Endosome</location>
    </subcellularLocation>
</comment>
<evidence type="ECO:0000256" key="6">
    <source>
        <dbReference type="ARBA" id="ARBA00023054"/>
    </source>
</evidence>
<accession>A0AAN7MK54</accession>
<keyword evidence="3 7" id="KW-0813">Transport</keyword>
<reference evidence="10 11" key="1">
    <citation type="journal article" date="2023" name="Hortic Res">
        <title>Pangenome of water caltrop reveals structural variations and asymmetric subgenome divergence after allopolyploidization.</title>
        <authorList>
            <person name="Zhang X."/>
            <person name="Chen Y."/>
            <person name="Wang L."/>
            <person name="Yuan Y."/>
            <person name="Fang M."/>
            <person name="Shi L."/>
            <person name="Lu R."/>
            <person name="Comes H.P."/>
            <person name="Ma Y."/>
            <person name="Chen Y."/>
            <person name="Huang G."/>
            <person name="Zhou Y."/>
            <person name="Zheng Z."/>
            <person name="Qiu Y."/>
        </authorList>
    </citation>
    <scope>NUCLEOTIDE SEQUENCE [LARGE SCALE GENOMIC DNA]</scope>
    <source>
        <strain evidence="10">F231</strain>
    </source>
</reference>
<dbReference type="InterPro" id="IPR016135">
    <property type="entry name" value="UBQ-conjugating_enzyme/RWD"/>
</dbReference>
<evidence type="ECO:0000313" key="10">
    <source>
        <dbReference type="EMBL" id="KAK4800797.1"/>
    </source>
</evidence>